<name>A0ABW9G8D9_9GAMM</name>
<keyword evidence="2" id="KW-1185">Reference proteome</keyword>
<dbReference type="Proteomes" id="UP001629953">
    <property type="component" value="Unassembled WGS sequence"/>
</dbReference>
<protein>
    <submittedName>
        <fullName evidence="1">Uncharacterized protein</fullName>
    </submittedName>
</protein>
<sequence>MNTQVSQKGINNLNLGELTHFNFDFGESTHNTEPSSQCYDMSKYIGFITSVEDENAAIEHNTNLMLTKFRKLYYDSFGWNEFLIPETSHVATFPQSQSTQNIKHSHQVNLTNNDLYDVAHIFAILDANNHNGPFTPVPESIINSSYWNDLKDIVPVVQDRLMAAGWLGDLSEITGEIFLNRKDISKLQKDQKNEEKQKIINQFGAYYKTLANVDGMIMAGNATNNQYEGKKVSEIFESFYGGGSLPGERSQLKSSIYLKYGESIGLQNWNGHCFENSEDWLKKQKSNLQTCTAFYVMKKIGLDNTTTTQQIDLESLQCDLKRFSESLTEQDKRKGFVSQALNDEINQTSSIGKIPSIIKTCVLIWNGFYNHVMSLDSILSSYLDGLSQAIINTQKAN</sequence>
<organism evidence="1 2">
    <name type="scientific">Celerinatantimonas yamalensis</name>
    <dbReference type="NCBI Taxonomy" id="559956"/>
    <lineage>
        <taxon>Bacteria</taxon>
        <taxon>Pseudomonadati</taxon>
        <taxon>Pseudomonadota</taxon>
        <taxon>Gammaproteobacteria</taxon>
        <taxon>Celerinatantimonadaceae</taxon>
        <taxon>Celerinatantimonas</taxon>
    </lineage>
</organism>
<proteinExistence type="predicted"/>
<dbReference type="RefSeq" id="WP_408623911.1">
    <property type="nucleotide sequence ID" value="NZ_JBEQCT010000005.1"/>
</dbReference>
<dbReference type="EMBL" id="JBEQCT010000005">
    <property type="protein sequence ID" value="MFM2485664.1"/>
    <property type="molecule type" value="Genomic_DNA"/>
</dbReference>
<accession>A0ABW9G8D9</accession>
<evidence type="ECO:0000313" key="1">
    <source>
        <dbReference type="EMBL" id="MFM2485664.1"/>
    </source>
</evidence>
<reference evidence="1 2" key="1">
    <citation type="journal article" date="2013" name="Int. J. Syst. Evol. Microbiol.">
        <title>Celerinatantimonas yamalensis sp. nov., a cold-adapted diazotrophic bacterium from a cold permafrost brine.</title>
        <authorList>
            <person name="Shcherbakova V."/>
            <person name="Chuvilskaya N."/>
            <person name="Rivkina E."/>
            <person name="Demidov N."/>
            <person name="Uchaeva V."/>
            <person name="Suetin S."/>
            <person name="Suzina N."/>
            <person name="Gilichinsky D."/>
        </authorList>
    </citation>
    <scope>NUCLEOTIDE SEQUENCE [LARGE SCALE GENOMIC DNA]</scope>
    <source>
        <strain evidence="1 2">C7</strain>
    </source>
</reference>
<evidence type="ECO:0000313" key="2">
    <source>
        <dbReference type="Proteomes" id="UP001629953"/>
    </source>
</evidence>
<comment type="caution">
    <text evidence="1">The sequence shown here is derived from an EMBL/GenBank/DDBJ whole genome shotgun (WGS) entry which is preliminary data.</text>
</comment>
<gene>
    <name evidence="1" type="ORF">ABUE30_11445</name>
</gene>